<evidence type="ECO:0000256" key="12">
    <source>
        <dbReference type="HAMAP-Rule" id="MF_03158"/>
    </source>
</evidence>
<feature type="binding site" evidence="12">
    <location>
        <begin position="489"/>
        <end position="490"/>
    </location>
    <ligand>
        <name>substrate</name>
    </ligand>
</feature>
<evidence type="ECO:0000256" key="1">
    <source>
        <dbReference type="ARBA" id="ARBA00004141"/>
    </source>
</evidence>
<feature type="transmembrane region" description="Helical" evidence="14">
    <location>
        <begin position="192"/>
        <end position="212"/>
    </location>
</feature>
<keyword evidence="6 12" id="KW-0479">Metal-binding</keyword>
<keyword evidence="16" id="KW-1185">Reference proteome</keyword>
<reference evidence="15 16" key="1">
    <citation type="submission" date="2015-07" db="EMBL/GenBank/DDBJ databases">
        <authorList>
            <person name="Noorani M."/>
        </authorList>
    </citation>
    <scope>NUCLEOTIDE SEQUENCE [LARGE SCALE GENOMIC DNA]</scope>
    <source>
        <strain evidence="15">BBA 69670</strain>
    </source>
</reference>
<feature type="binding site" evidence="12">
    <location>
        <position position="609"/>
    </location>
    <ligand>
        <name>substrate</name>
    </ligand>
</feature>
<dbReference type="EC" id="2.4.2.60" evidence="12"/>
<dbReference type="InterPro" id="IPR036188">
    <property type="entry name" value="FAD/NAD-bd_sf"/>
</dbReference>
<keyword evidence="11 14" id="KW-0472">Membrane</keyword>
<name>A0A0K6FSG2_9AGAM</name>
<dbReference type="GO" id="GO:0160205">
    <property type="term" value="F:cysteine-dependent adenosine diphosphate thiazole synthase activity"/>
    <property type="evidence" value="ECO:0007669"/>
    <property type="project" value="UniProtKB-EC"/>
</dbReference>
<feature type="binding site" evidence="12">
    <location>
        <begin position="671"/>
        <end position="673"/>
    </location>
    <ligand>
        <name>substrate</name>
    </ligand>
</feature>
<keyword evidence="4 12" id="KW-0808">Transferase</keyword>
<dbReference type="GO" id="GO:0005829">
    <property type="term" value="C:cytosol"/>
    <property type="evidence" value="ECO:0007669"/>
    <property type="project" value="UniProtKB-UniRule"/>
</dbReference>
<dbReference type="Gene3D" id="3.50.50.60">
    <property type="entry name" value="FAD/NAD(P)-binding domain"/>
    <property type="match status" value="1"/>
</dbReference>
<feature type="modified residue" description="2,3-didehydroalanine (Cys)" evidence="12">
    <location>
        <position position="592"/>
    </location>
</feature>
<dbReference type="AlphaFoldDB" id="A0A0K6FSG2"/>
<dbReference type="NCBIfam" id="TIGR00292">
    <property type="entry name" value="sulfide-dependent adenosine diphosphate thiazole synthase"/>
    <property type="match status" value="1"/>
</dbReference>
<keyword evidence="9 12" id="KW-0408">Iron</keyword>
<proteinExistence type="inferred from homology"/>
<dbReference type="GO" id="GO:0005506">
    <property type="term" value="F:iron ion binding"/>
    <property type="evidence" value="ECO:0007669"/>
    <property type="project" value="UniProtKB-UniRule"/>
</dbReference>
<dbReference type="GO" id="GO:0009228">
    <property type="term" value="P:thiamine biosynthetic process"/>
    <property type="evidence" value="ECO:0007669"/>
    <property type="project" value="UniProtKB-UniRule"/>
</dbReference>
<feature type="binding site" evidence="12">
    <location>
        <position position="468"/>
    </location>
    <ligand>
        <name>substrate</name>
    </ligand>
</feature>
<evidence type="ECO:0000313" key="16">
    <source>
        <dbReference type="Proteomes" id="UP000044841"/>
    </source>
</evidence>
<comment type="catalytic activity">
    <reaction evidence="12">
        <text>[ADP-thiazole synthase]-L-cysteine + glycine + NAD(+) = [ADP-thiazole synthase]-dehydroalanine + ADP-5-ethyl-4-methylthiazole-2-carboxylate + nicotinamide + 3 H2O + 2 H(+)</text>
        <dbReference type="Rhea" id="RHEA:55708"/>
        <dbReference type="Rhea" id="RHEA-COMP:14264"/>
        <dbReference type="Rhea" id="RHEA-COMP:14265"/>
        <dbReference type="ChEBI" id="CHEBI:15377"/>
        <dbReference type="ChEBI" id="CHEBI:15378"/>
        <dbReference type="ChEBI" id="CHEBI:17154"/>
        <dbReference type="ChEBI" id="CHEBI:29950"/>
        <dbReference type="ChEBI" id="CHEBI:57305"/>
        <dbReference type="ChEBI" id="CHEBI:57540"/>
        <dbReference type="ChEBI" id="CHEBI:90873"/>
        <dbReference type="ChEBI" id="CHEBI:139151"/>
        <dbReference type="EC" id="2.4.2.60"/>
    </reaction>
</comment>
<feature type="transmembrane region" description="Helical" evidence="14">
    <location>
        <begin position="250"/>
        <end position="271"/>
    </location>
</feature>
<feature type="binding site" evidence="12">
    <location>
        <position position="594"/>
    </location>
    <ligand>
        <name>substrate</name>
    </ligand>
</feature>
<comment type="PTM">
    <text evidence="12">During the catalytic reaction, a sulfide is transferred from Cys-592 to a reaction intermediate, generating a dehydroalanine residue.</text>
</comment>
<feature type="transmembrane region" description="Helical" evidence="14">
    <location>
        <begin position="155"/>
        <end position="172"/>
    </location>
</feature>
<evidence type="ECO:0000256" key="13">
    <source>
        <dbReference type="SAM" id="MobiDB-lite"/>
    </source>
</evidence>
<dbReference type="PANTHER" id="PTHR43422:SF3">
    <property type="entry name" value="THIAMINE THIAZOLE SYNTHASE"/>
    <property type="match status" value="1"/>
</dbReference>
<dbReference type="InterPro" id="IPR036259">
    <property type="entry name" value="MFS_trans_sf"/>
</dbReference>
<keyword evidence="5 14" id="KW-0812">Transmembrane</keyword>
<feature type="transmembrane region" description="Helical" evidence="14">
    <location>
        <begin position="62"/>
        <end position="81"/>
    </location>
</feature>
<feature type="transmembrane region" description="Helical" evidence="14">
    <location>
        <begin position="322"/>
        <end position="343"/>
    </location>
</feature>
<evidence type="ECO:0000256" key="5">
    <source>
        <dbReference type="ARBA" id="ARBA00022692"/>
    </source>
</evidence>
<dbReference type="GO" id="GO:0005634">
    <property type="term" value="C:nucleus"/>
    <property type="evidence" value="ECO:0007669"/>
    <property type="project" value="UniProtKB-SubCell"/>
</dbReference>
<sequence>MNVCVERDWVMTIASSIRSATSSSRPGSPATERPASPFSTRSTDHADRVLLKLNTTLRRIDLICKLVAPLFVSSLTSTVGYMHSAIVLLSISLGTAVFEIVFVGITYKRFPALAISRPPREETPVKRSVTGIGKAIRDWGEQQVQDWNEFIRHPIFLSSLSISLLYFNVLSFDSPFIAYLKSETTFSDPLIAGMRGLCVVTGLFGTFAMPWMEKRIGLIRTGSWAIWSEALSLVPTVVSLFIGINGRKRPVWNSVLLFAGMAISRIGLWSFDLAQLTQLQKALAHHPRQNTLSALQYSLQNIFDLGHYGLTLGWNRPAEFKYAASVSLGMVFIAALVYVIGYARPLRGHLFHFEKLRSQLTLLLPRRFLQLPRGIPFNLDYFEAVSLGKTMTPPIATSTYLADSPVFSGKPLATNEQVAYETNEDYNGGYKFAPIKESQVSRAMTKRYFEDMYDRAVSDVVIVGAGSAGLSCAYHLAKNAPHLKITIIEAGVAPGGGAWLGGQLMTAMVVRKPADRFLTELGVPFEDEGSYVVVRHAAMFTSTVLSKVLAFPNVRMFNATAVEDLVVKPDGRVAGVVTNYTLVALNHHTQSCMDPQVITAPVIISATGHDGPMGAFCAKRLVSTGLVKELGDMRCLDMSLSEPAIVNGTREVHPGLIMTGMELSEHDGANRMGPTFGAMMASGIKAAHEALKIFNTYEIIDGEVIGLKN</sequence>
<dbReference type="InterPro" id="IPR002922">
    <property type="entry name" value="Thi4_fam"/>
</dbReference>
<comment type="function">
    <text evidence="12">Involved in biosynthesis of the thiamine precursor thiazole. Catalyzes the conversion of NAD and glycine to adenosine diphosphate 5-(2-hydroxyethyl)-4-methylthiazole-2-carboxylic acid (ADT), an adenylated thiazole intermediate. The reaction includes an iron-dependent sulfide transfer from a conserved cysteine residue of the protein to a thiazole intermediate. The enzyme can only undergo a single turnover, which suggests it is a suicide enzyme. May have additional roles in adaptation to various stress conditions and in DNA damage tolerance.</text>
</comment>
<dbReference type="InterPro" id="IPR027495">
    <property type="entry name" value="Sti35"/>
</dbReference>
<dbReference type="PANTHER" id="PTHR43422">
    <property type="entry name" value="THIAMINE THIAZOLE SYNTHASE"/>
    <property type="match status" value="1"/>
</dbReference>
<feature type="binding site" evidence="12">
    <location>
        <position position="497"/>
    </location>
    <ligand>
        <name>substrate</name>
    </ligand>
</feature>
<evidence type="ECO:0000256" key="9">
    <source>
        <dbReference type="ARBA" id="ARBA00023004"/>
    </source>
</evidence>
<dbReference type="EMBL" id="CYGV01000580">
    <property type="protein sequence ID" value="CUA68909.1"/>
    <property type="molecule type" value="Genomic_DNA"/>
</dbReference>
<evidence type="ECO:0000256" key="10">
    <source>
        <dbReference type="ARBA" id="ARBA00023027"/>
    </source>
</evidence>
<comment type="cofactor">
    <cofactor evidence="12">
        <name>Fe cation</name>
        <dbReference type="ChEBI" id="CHEBI:24875"/>
    </cofactor>
    <text evidence="12">Binds 1 Fe cation per subunit.</text>
</comment>
<keyword evidence="12" id="KW-0539">Nucleus</keyword>
<keyword evidence="7 12" id="KW-0784">Thiamine biosynthesis</keyword>
<keyword evidence="8 14" id="KW-1133">Transmembrane helix</keyword>
<evidence type="ECO:0000256" key="8">
    <source>
        <dbReference type="ARBA" id="ARBA00022989"/>
    </source>
</evidence>
<dbReference type="Gene3D" id="6.10.250.2840">
    <property type="match status" value="1"/>
</dbReference>
<keyword evidence="10 12" id="KW-0520">NAD</keyword>
<dbReference type="Proteomes" id="UP000044841">
    <property type="component" value="Unassembled WGS sequence"/>
</dbReference>
<dbReference type="Pfam" id="PF06963">
    <property type="entry name" value="FPN1"/>
    <property type="match status" value="1"/>
</dbReference>
<feature type="transmembrane region" description="Helical" evidence="14">
    <location>
        <begin position="224"/>
        <end position="244"/>
    </location>
</feature>
<feature type="binding site" evidence="12">
    <location>
        <position position="661"/>
    </location>
    <ligand>
        <name>substrate</name>
    </ligand>
</feature>
<evidence type="ECO:0000256" key="6">
    <source>
        <dbReference type="ARBA" id="ARBA00022723"/>
    </source>
</evidence>
<comment type="similarity">
    <text evidence="12">Belongs to the THI4 family.</text>
</comment>
<dbReference type="SUPFAM" id="SSF103473">
    <property type="entry name" value="MFS general substrate transporter"/>
    <property type="match status" value="1"/>
</dbReference>
<keyword evidence="3" id="KW-0813">Transport</keyword>
<accession>A0A0K6FSG2</accession>
<feature type="region of interest" description="Disordered" evidence="13">
    <location>
        <begin position="20"/>
        <end position="41"/>
    </location>
</feature>
<evidence type="ECO:0000256" key="14">
    <source>
        <dbReference type="SAM" id="Phobius"/>
    </source>
</evidence>
<protein>
    <recommendedName>
        <fullName evidence="12">Thiamine thiazole synthase</fullName>
    </recommendedName>
    <alternativeName>
        <fullName evidence="12">Thiazole biosynthetic enzyme</fullName>
        <ecNumber evidence="12">2.4.2.60</ecNumber>
    </alternativeName>
</protein>
<dbReference type="SUPFAM" id="SSF51905">
    <property type="entry name" value="FAD/NAD(P)-binding domain"/>
    <property type="match status" value="1"/>
</dbReference>
<evidence type="ECO:0000256" key="7">
    <source>
        <dbReference type="ARBA" id="ARBA00022977"/>
    </source>
</evidence>
<feature type="transmembrane region" description="Helical" evidence="14">
    <location>
        <begin position="87"/>
        <end position="107"/>
    </location>
</feature>
<keyword evidence="12" id="KW-0963">Cytoplasm</keyword>
<comment type="subcellular location">
    <subcellularLocation>
        <location evidence="12">Cytoplasm</location>
    </subcellularLocation>
    <subcellularLocation>
        <location evidence="12">Nucleus</location>
    </subcellularLocation>
    <subcellularLocation>
        <location evidence="1">Membrane</location>
        <topology evidence="1">Multi-pass membrane protein</topology>
    </subcellularLocation>
</comment>
<feature type="binding site" evidence="12">
    <location>
        <position position="562"/>
    </location>
    <ligand>
        <name>substrate</name>
    </ligand>
</feature>
<comment type="subunit">
    <text evidence="12">Homooctamer.</text>
</comment>
<dbReference type="HAMAP" id="MF_03158">
    <property type="entry name" value="THI4"/>
    <property type="match status" value="1"/>
</dbReference>
<dbReference type="InterPro" id="IPR009716">
    <property type="entry name" value="Ferroportin-1"/>
</dbReference>
<evidence type="ECO:0000256" key="3">
    <source>
        <dbReference type="ARBA" id="ARBA00022448"/>
    </source>
</evidence>
<dbReference type="GO" id="GO:0005381">
    <property type="term" value="F:iron ion transmembrane transporter activity"/>
    <property type="evidence" value="ECO:0007669"/>
    <property type="project" value="InterPro"/>
</dbReference>
<dbReference type="GO" id="GO:0016020">
    <property type="term" value="C:membrane"/>
    <property type="evidence" value="ECO:0007669"/>
    <property type="project" value="UniProtKB-SubCell"/>
</dbReference>
<evidence type="ECO:0000256" key="2">
    <source>
        <dbReference type="ARBA" id="ARBA00006279"/>
    </source>
</evidence>
<organism evidence="15 16">
    <name type="scientific">Rhizoctonia solani</name>
    <dbReference type="NCBI Taxonomy" id="456999"/>
    <lineage>
        <taxon>Eukaryota</taxon>
        <taxon>Fungi</taxon>
        <taxon>Dikarya</taxon>
        <taxon>Basidiomycota</taxon>
        <taxon>Agaricomycotina</taxon>
        <taxon>Agaricomycetes</taxon>
        <taxon>Cantharellales</taxon>
        <taxon>Ceratobasidiaceae</taxon>
        <taxon>Rhizoctonia</taxon>
    </lineage>
</organism>
<dbReference type="GO" id="GO:0052837">
    <property type="term" value="P:thiazole biosynthetic process"/>
    <property type="evidence" value="ECO:0007669"/>
    <property type="project" value="UniProtKB-UniRule"/>
</dbReference>
<evidence type="ECO:0000313" key="15">
    <source>
        <dbReference type="EMBL" id="CUA68909.1"/>
    </source>
</evidence>
<comment type="similarity">
    <text evidence="2">Belongs to the ferroportin (FP) (TC 2.A.100) family. SLC40A subfamily.</text>
</comment>
<gene>
    <name evidence="15" type="ORF">RSOLAG22IIIB_08153</name>
</gene>
<evidence type="ECO:0000256" key="4">
    <source>
        <dbReference type="ARBA" id="ARBA00022679"/>
    </source>
</evidence>
<evidence type="ECO:0000256" key="11">
    <source>
        <dbReference type="ARBA" id="ARBA00023136"/>
    </source>
</evidence>
<dbReference type="Pfam" id="PF01946">
    <property type="entry name" value="Thi4"/>
    <property type="match status" value="1"/>
</dbReference>